<keyword evidence="6" id="KW-1185">Reference proteome</keyword>
<reference evidence="5 6" key="1">
    <citation type="submission" date="2021-12" db="EMBL/GenBank/DDBJ databases">
        <title>Discovery of the Pendulisporaceae a myxobacterial family with distinct sporulation behavior and unique specialized metabolism.</title>
        <authorList>
            <person name="Garcia R."/>
            <person name="Popoff A."/>
            <person name="Bader C.D."/>
            <person name="Loehr J."/>
            <person name="Walesch S."/>
            <person name="Walt C."/>
            <person name="Boldt J."/>
            <person name="Bunk B."/>
            <person name="Haeckl F.J.F.P.J."/>
            <person name="Gunesch A.P."/>
            <person name="Birkelbach J."/>
            <person name="Nuebel U."/>
            <person name="Pietschmann T."/>
            <person name="Bach T."/>
            <person name="Mueller R."/>
        </authorList>
    </citation>
    <scope>NUCLEOTIDE SEQUENCE [LARGE SCALE GENOMIC DNA]</scope>
    <source>
        <strain evidence="5 6">MSr12523</strain>
    </source>
</reference>
<evidence type="ECO:0000256" key="1">
    <source>
        <dbReference type="ARBA" id="ARBA00023015"/>
    </source>
</evidence>
<dbReference type="SMART" id="SM00342">
    <property type="entry name" value="HTH_ARAC"/>
    <property type="match status" value="1"/>
</dbReference>
<gene>
    <name evidence="5" type="ORF">LZC95_35065</name>
</gene>
<sequence length="294" mass="32064">MQDELNEARALVLRHVSSSARAAVPIPRVAFYFSRSRTEPSAVMYEPALYFVLQGAKRLIAGDQTLDYRSASFLLVSIDLPVTGHVTEASPEEPYLAVRLALDLAAIAALLLEVPAAAADEDASGFGASPLTDILMGPLLRLVRLADAPGDVAILAPMIEREILYRVLQGARGAILRQIAHSDSRLSQISRALKWIRSHFDEPLRVETLAGISSMSASSFHRHFKAVTGMSPLAYQKEIRLHEARRRLVTEPGAVASVAFSVGYESASQFSREYARQFGLPPARDAARLRQSGS</sequence>
<dbReference type="PROSITE" id="PS01124">
    <property type="entry name" value="HTH_ARAC_FAMILY_2"/>
    <property type="match status" value="1"/>
</dbReference>
<evidence type="ECO:0000313" key="5">
    <source>
        <dbReference type="EMBL" id="WXB00246.1"/>
    </source>
</evidence>
<dbReference type="Pfam" id="PF06719">
    <property type="entry name" value="AraC_N"/>
    <property type="match status" value="1"/>
</dbReference>
<dbReference type="InterPro" id="IPR009057">
    <property type="entry name" value="Homeodomain-like_sf"/>
</dbReference>
<evidence type="ECO:0000313" key="6">
    <source>
        <dbReference type="Proteomes" id="UP001379533"/>
    </source>
</evidence>
<keyword evidence="3" id="KW-0804">Transcription</keyword>
<evidence type="ECO:0000259" key="4">
    <source>
        <dbReference type="PROSITE" id="PS01124"/>
    </source>
</evidence>
<dbReference type="SUPFAM" id="SSF46689">
    <property type="entry name" value="Homeodomain-like"/>
    <property type="match status" value="2"/>
</dbReference>
<dbReference type="PANTHER" id="PTHR43436">
    <property type="entry name" value="ARAC-FAMILY TRANSCRIPTIONAL REGULATOR"/>
    <property type="match status" value="1"/>
</dbReference>
<keyword evidence="1" id="KW-0805">Transcription regulation</keyword>
<dbReference type="PROSITE" id="PS00041">
    <property type="entry name" value="HTH_ARAC_FAMILY_1"/>
    <property type="match status" value="1"/>
</dbReference>
<evidence type="ECO:0000256" key="3">
    <source>
        <dbReference type="ARBA" id="ARBA00023163"/>
    </source>
</evidence>
<protein>
    <submittedName>
        <fullName evidence="5">AraC family transcriptional regulator</fullName>
    </submittedName>
</protein>
<dbReference type="InterPro" id="IPR018060">
    <property type="entry name" value="HTH_AraC"/>
</dbReference>
<dbReference type="InterPro" id="IPR009594">
    <property type="entry name" value="Tscrpt_reg_HTH_AraC_N"/>
</dbReference>
<keyword evidence="2" id="KW-0238">DNA-binding</keyword>
<dbReference type="Proteomes" id="UP001379533">
    <property type="component" value="Chromosome"/>
</dbReference>
<dbReference type="PANTHER" id="PTHR43436:SF1">
    <property type="entry name" value="TRANSCRIPTIONAL REGULATORY PROTEIN"/>
    <property type="match status" value="1"/>
</dbReference>
<dbReference type="EMBL" id="CP089982">
    <property type="protein sequence ID" value="WXB00246.1"/>
    <property type="molecule type" value="Genomic_DNA"/>
</dbReference>
<dbReference type="Pfam" id="PF12833">
    <property type="entry name" value="HTH_18"/>
    <property type="match status" value="1"/>
</dbReference>
<dbReference type="Gene3D" id="1.10.10.60">
    <property type="entry name" value="Homeodomain-like"/>
    <property type="match status" value="2"/>
</dbReference>
<dbReference type="RefSeq" id="WP_394850890.1">
    <property type="nucleotide sequence ID" value="NZ_CP089982.1"/>
</dbReference>
<proteinExistence type="predicted"/>
<accession>A0ABZ2KNK1</accession>
<feature type="domain" description="HTH araC/xylS-type" evidence="4">
    <location>
        <begin position="190"/>
        <end position="288"/>
    </location>
</feature>
<dbReference type="InterPro" id="IPR018062">
    <property type="entry name" value="HTH_AraC-typ_CS"/>
</dbReference>
<name>A0ABZ2KNK1_9BACT</name>
<evidence type="ECO:0000256" key="2">
    <source>
        <dbReference type="ARBA" id="ARBA00023125"/>
    </source>
</evidence>
<organism evidence="5 6">
    <name type="scientific">Pendulispora brunnea</name>
    <dbReference type="NCBI Taxonomy" id="2905690"/>
    <lineage>
        <taxon>Bacteria</taxon>
        <taxon>Pseudomonadati</taxon>
        <taxon>Myxococcota</taxon>
        <taxon>Myxococcia</taxon>
        <taxon>Myxococcales</taxon>
        <taxon>Sorangiineae</taxon>
        <taxon>Pendulisporaceae</taxon>
        <taxon>Pendulispora</taxon>
    </lineage>
</organism>